<name>A0A556P690_9BACI</name>
<dbReference type="RefSeq" id="WP_144089743.1">
    <property type="nucleotide sequence ID" value="NZ_VMHE01000076.1"/>
</dbReference>
<accession>A0A556P690</accession>
<dbReference type="InterPro" id="IPR038765">
    <property type="entry name" value="Papain-like_cys_pep_sf"/>
</dbReference>
<dbReference type="PANTHER" id="PTHR30404:SF8">
    <property type="entry name" value="AUTOLYSIN PH-RELATED"/>
    <property type="match status" value="1"/>
</dbReference>
<dbReference type="FunFam" id="3.90.1720.10:FF:000005">
    <property type="entry name" value="Amidase"/>
    <property type="match status" value="1"/>
</dbReference>
<dbReference type="GO" id="GO:0009253">
    <property type="term" value="P:peptidoglycan catabolic process"/>
    <property type="evidence" value="ECO:0007669"/>
    <property type="project" value="InterPro"/>
</dbReference>
<feature type="domain" description="Peptidase C51" evidence="4">
    <location>
        <begin position="5"/>
        <end position="148"/>
    </location>
</feature>
<dbReference type="SUPFAM" id="SSF53187">
    <property type="entry name" value="Zn-dependent exopeptidases"/>
    <property type="match status" value="1"/>
</dbReference>
<evidence type="ECO:0000256" key="3">
    <source>
        <dbReference type="ARBA" id="ARBA00022801"/>
    </source>
</evidence>
<dbReference type="PROSITE" id="PS50911">
    <property type="entry name" value="CHAP"/>
    <property type="match status" value="1"/>
</dbReference>
<dbReference type="Pfam" id="PF01520">
    <property type="entry name" value="Amidase_3"/>
    <property type="match status" value="1"/>
</dbReference>
<dbReference type="OrthoDB" id="9806267at2"/>
<dbReference type="AlphaFoldDB" id="A0A556P690"/>
<dbReference type="InterPro" id="IPR050695">
    <property type="entry name" value="N-acetylmuramoyl_amidase_3"/>
</dbReference>
<reference evidence="5 6" key="1">
    <citation type="submission" date="2019-07" db="EMBL/GenBank/DDBJ databases">
        <title>Allobacillus sp. nov. SKP isolated from shrimp paste of Euphausiacea.</title>
        <authorList>
            <person name="Kanchanasin P."/>
            <person name="Tanasupawat S."/>
            <person name="Shi W."/>
            <person name="Wu L."/>
            <person name="Ma J."/>
        </authorList>
    </citation>
    <scope>NUCLEOTIDE SEQUENCE [LARGE SCALE GENOMIC DNA]</scope>
    <source>
        <strain evidence="5 6">SKP4-8</strain>
    </source>
</reference>
<evidence type="ECO:0000256" key="2">
    <source>
        <dbReference type="ARBA" id="ARBA00011901"/>
    </source>
</evidence>
<evidence type="ECO:0000313" key="5">
    <source>
        <dbReference type="EMBL" id="TSJ59904.1"/>
    </source>
</evidence>
<evidence type="ECO:0000256" key="1">
    <source>
        <dbReference type="ARBA" id="ARBA00001561"/>
    </source>
</evidence>
<comment type="catalytic activity">
    <reaction evidence="1">
        <text>Hydrolyzes the link between N-acetylmuramoyl residues and L-amino acid residues in certain cell-wall glycopeptides.</text>
        <dbReference type="EC" id="3.5.1.28"/>
    </reaction>
</comment>
<keyword evidence="3" id="KW-0378">Hydrolase</keyword>
<evidence type="ECO:0000259" key="4">
    <source>
        <dbReference type="PROSITE" id="PS50911"/>
    </source>
</evidence>
<dbReference type="InterPro" id="IPR002508">
    <property type="entry name" value="MurNAc-LAA_cat"/>
</dbReference>
<dbReference type="Proteomes" id="UP000316425">
    <property type="component" value="Unassembled WGS sequence"/>
</dbReference>
<dbReference type="SUPFAM" id="SSF54001">
    <property type="entry name" value="Cysteine proteinases"/>
    <property type="match status" value="1"/>
</dbReference>
<dbReference type="InterPro" id="IPR007921">
    <property type="entry name" value="CHAP_dom"/>
</dbReference>
<dbReference type="GO" id="GO:0008745">
    <property type="term" value="F:N-acetylmuramoyl-L-alanine amidase activity"/>
    <property type="evidence" value="ECO:0007669"/>
    <property type="project" value="UniProtKB-EC"/>
</dbReference>
<organism evidence="5 6">
    <name type="scientific">Allobacillus salarius</name>
    <dbReference type="NCBI Taxonomy" id="1955272"/>
    <lineage>
        <taxon>Bacteria</taxon>
        <taxon>Bacillati</taxon>
        <taxon>Bacillota</taxon>
        <taxon>Bacilli</taxon>
        <taxon>Bacillales</taxon>
        <taxon>Bacillaceae</taxon>
        <taxon>Allobacillus</taxon>
    </lineage>
</organism>
<comment type="caution">
    <text evidence="5">The sequence shown here is derived from an EMBL/GenBank/DDBJ whole genome shotgun (WGS) entry which is preliminary data.</text>
</comment>
<dbReference type="Gene3D" id="3.40.630.40">
    <property type="entry name" value="Zn-dependent exopeptidases"/>
    <property type="match status" value="1"/>
</dbReference>
<dbReference type="PANTHER" id="PTHR30404">
    <property type="entry name" value="N-ACETYLMURAMOYL-L-ALANINE AMIDASE"/>
    <property type="match status" value="1"/>
</dbReference>
<feature type="non-terminal residue" evidence="5">
    <location>
        <position position="266"/>
    </location>
</feature>
<gene>
    <name evidence="5" type="ORF">FPQ13_13170</name>
</gene>
<dbReference type="Pfam" id="PF05257">
    <property type="entry name" value="CHAP"/>
    <property type="match status" value="1"/>
</dbReference>
<protein>
    <recommendedName>
        <fullName evidence="2">N-acetylmuramoyl-L-alanine amidase</fullName>
        <ecNumber evidence="2">3.5.1.28</ecNumber>
    </recommendedName>
</protein>
<dbReference type="GO" id="GO:0030288">
    <property type="term" value="C:outer membrane-bounded periplasmic space"/>
    <property type="evidence" value="ECO:0007669"/>
    <property type="project" value="TreeGrafter"/>
</dbReference>
<dbReference type="EMBL" id="VMHE01000076">
    <property type="protein sequence ID" value="TSJ59904.1"/>
    <property type="molecule type" value="Genomic_DNA"/>
</dbReference>
<dbReference type="EC" id="3.5.1.28" evidence="2"/>
<dbReference type="Gene3D" id="3.90.1720.10">
    <property type="entry name" value="endopeptidase domain like (from Nostoc punctiforme)"/>
    <property type="match status" value="1"/>
</dbReference>
<proteinExistence type="predicted"/>
<sequence length="266" mass="30043">MLMTKNQAEKWFDNSLGKQFNPDGWYGFQCYDYANMFFMLATGERLQGLYAYNIPFDNKAKIEKYGQIIKNYDSFLPQKLDIVVFPSKYGGGAGHVEIVESANLNTFTSFGQNWNGKGWTNGVAQPGWGPETVTRHVHYYDNPMYFIRLNFPNNLSVGNKAKGIIKQATTKKEAVIKPKKIMLVAGHGYNDPGAVGNGTNERDFIRKYITPNIAKYLRHAGHEVALYGGSSQSQDMYQDTAYGVNVGNKKDYGLYWVKSQGYDIVL</sequence>
<keyword evidence="6" id="KW-1185">Reference proteome</keyword>
<evidence type="ECO:0000313" key="6">
    <source>
        <dbReference type="Proteomes" id="UP000316425"/>
    </source>
</evidence>